<sequence length="205" mass="22410">MQGADPRRRDCKYSTETKADEHLRYYLYIWHDPVTRMIVASGIEFKDVIPALQDADGIVLRKGSAGTASKPGSYQTLARQQLAALAKEDLYACGSHAWADWQGAPPLAIDADVAALLGHHGALAPLPALRGRFLAFAHDDGWYLKLLYAAWDDVAALLAGAIPPALGTLDMDTLQRGGEGYWLQDGMVELELATHDIDSVLNRRL</sequence>
<evidence type="ECO:0000313" key="2">
    <source>
        <dbReference type="Proteomes" id="UP000218437"/>
    </source>
</evidence>
<organism evidence="1 2">
    <name type="scientific">Janthinobacterium svalbardensis</name>
    <dbReference type="NCBI Taxonomy" id="368607"/>
    <lineage>
        <taxon>Bacteria</taxon>
        <taxon>Pseudomonadati</taxon>
        <taxon>Pseudomonadota</taxon>
        <taxon>Betaproteobacteria</taxon>
        <taxon>Burkholderiales</taxon>
        <taxon>Oxalobacteraceae</taxon>
        <taxon>Janthinobacterium</taxon>
    </lineage>
</organism>
<protein>
    <submittedName>
        <fullName evidence="1">Uncharacterized protein</fullName>
    </submittedName>
</protein>
<reference evidence="1 2" key="1">
    <citation type="submission" date="2017-09" db="EMBL/GenBank/DDBJ databases">
        <title>Complete genome sequence of Janthinobacterium svalbardensis PAMC 27463.</title>
        <authorList>
            <person name="Cho Y.-J."/>
            <person name="Cho A."/>
            <person name="Kim O.-S."/>
            <person name="Lee J.-I."/>
        </authorList>
    </citation>
    <scope>NUCLEOTIDE SEQUENCE [LARGE SCALE GENOMIC DNA]</scope>
    <source>
        <strain evidence="1 2">PAMC 27463</strain>
    </source>
</reference>
<gene>
    <name evidence="1" type="ORF">CNX70_15460</name>
</gene>
<keyword evidence="2" id="KW-1185">Reference proteome</keyword>
<proteinExistence type="predicted"/>
<dbReference type="Proteomes" id="UP000218437">
    <property type="component" value="Chromosome"/>
</dbReference>
<name>A0A290WXG9_9BURK</name>
<dbReference type="AlphaFoldDB" id="A0A290WXG9"/>
<dbReference type="KEGG" id="jsv:CNX70_15460"/>
<accession>A0A290WXG9</accession>
<dbReference type="EMBL" id="CP023422">
    <property type="protein sequence ID" value="ATD61398.1"/>
    <property type="molecule type" value="Genomic_DNA"/>
</dbReference>
<evidence type="ECO:0000313" key="1">
    <source>
        <dbReference type="EMBL" id="ATD61398.1"/>
    </source>
</evidence>